<evidence type="ECO:0000256" key="5">
    <source>
        <dbReference type="ARBA" id="ARBA00022989"/>
    </source>
</evidence>
<dbReference type="EMBL" id="AP027266">
    <property type="protein sequence ID" value="BDW86092.1"/>
    <property type="molecule type" value="Genomic_DNA"/>
</dbReference>
<comment type="pathway">
    <text evidence="7">Protein modification; lipoprotein biosynthesis (diacylglyceryl transfer).</text>
</comment>
<comment type="catalytic activity">
    <reaction evidence="7">
        <text>L-cysteinyl-[prolipoprotein] + a 1,2-diacyl-sn-glycero-3-phospho-(1'-sn-glycerol) = an S-1,2-diacyl-sn-glyceryl-L-cysteinyl-[prolipoprotein] + sn-glycerol 1-phosphate + H(+)</text>
        <dbReference type="Rhea" id="RHEA:56712"/>
        <dbReference type="Rhea" id="RHEA-COMP:14679"/>
        <dbReference type="Rhea" id="RHEA-COMP:14680"/>
        <dbReference type="ChEBI" id="CHEBI:15378"/>
        <dbReference type="ChEBI" id="CHEBI:29950"/>
        <dbReference type="ChEBI" id="CHEBI:57685"/>
        <dbReference type="ChEBI" id="CHEBI:64716"/>
        <dbReference type="ChEBI" id="CHEBI:140658"/>
        <dbReference type="EC" id="2.5.1.145"/>
    </reaction>
</comment>
<evidence type="ECO:0000256" key="4">
    <source>
        <dbReference type="ARBA" id="ARBA00022692"/>
    </source>
</evidence>
<keyword evidence="4 7" id="KW-0812">Transmembrane</keyword>
<evidence type="ECO:0000256" key="7">
    <source>
        <dbReference type="HAMAP-Rule" id="MF_01147"/>
    </source>
</evidence>
<dbReference type="HAMAP" id="MF_01147">
    <property type="entry name" value="Lgt"/>
    <property type="match status" value="1"/>
</dbReference>
<dbReference type="PANTHER" id="PTHR30589:SF0">
    <property type="entry name" value="PHOSPHATIDYLGLYCEROL--PROLIPOPROTEIN DIACYLGLYCERYL TRANSFERASE"/>
    <property type="match status" value="1"/>
</dbReference>
<gene>
    <name evidence="7 8" type="primary">lgt</name>
    <name evidence="8" type="ORF">MACH21_22690</name>
</gene>
<evidence type="ECO:0000313" key="9">
    <source>
        <dbReference type="Proteomes" id="UP001337723"/>
    </source>
</evidence>
<name>A0AA48H968_9RHOB</name>
<feature type="transmembrane region" description="Helical" evidence="7">
    <location>
        <begin position="68"/>
        <end position="89"/>
    </location>
</feature>
<dbReference type="PROSITE" id="PS01311">
    <property type="entry name" value="LGT"/>
    <property type="match status" value="1"/>
</dbReference>
<feature type="transmembrane region" description="Helical" evidence="7">
    <location>
        <begin position="101"/>
        <end position="124"/>
    </location>
</feature>
<feature type="transmembrane region" description="Helical" evidence="7">
    <location>
        <begin position="28"/>
        <end position="48"/>
    </location>
</feature>
<dbReference type="PANTHER" id="PTHR30589">
    <property type="entry name" value="PROLIPOPROTEIN DIACYLGLYCERYL TRANSFERASE"/>
    <property type="match status" value="1"/>
</dbReference>
<dbReference type="GO" id="GO:0005886">
    <property type="term" value="C:plasma membrane"/>
    <property type="evidence" value="ECO:0007669"/>
    <property type="project" value="UniProtKB-SubCell"/>
</dbReference>
<protein>
    <recommendedName>
        <fullName evidence="7">Phosphatidylglycerol--prolipoprotein diacylglyceryl transferase</fullName>
        <ecNumber evidence="7">2.5.1.145</ecNumber>
    </recommendedName>
</protein>
<evidence type="ECO:0000256" key="3">
    <source>
        <dbReference type="ARBA" id="ARBA00022679"/>
    </source>
</evidence>
<dbReference type="InterPro" id="IPR001640">
    <property type="entry name" value="Lgt"/>
</dbReference>
<evidence type="ECO:0000256" key="6">
    <source>
        <dbReference type="ARBA" id="ARBA00023136"/>
    </source>
</evidence>
<reference evidence="8 9" key="1">
    <citation type="submission" date="2023-01" db="EMBL/GenBank/DDBJ databases">
        <title>Complete genome sequence of Roseicyclus marinus strain Dej080120_10.</title>
        <authorList>
            <person name="Ueki S."/>
            <person name="Maruyama F."/>
        </authorList>
    </citation>
    <scope>NUCLEOTIDE SEQUENCE [LARGE SCALE GENOMIC DNA]</scope>
    <source>
        <strain evidence="8 9">Dej080120_10</strain>
    </source>
</reference>
<evidence type="ECO:0000256" key="1">
    <source>
        <dbReference type="ARBA" id="ARBA00007150"/>
    </source>
</evidence>
<proteinExistence type="inferred from homology"/>
<keyword evidence="2 7" id="KW-1003">Cell membrane</keyword>
<feature type="transmembrane region" description="Helical" evidence="7">
    <location>
        <begin position="233"/>
        <end position="249"/>
    </location>
</feature>
<dbReference type="AlphaFoldDB" id="A0AA48H968"/>
<dbReference type="Proteomes" id="UP001337723">
    <property type="component" value="Chromosome"/>
</dbReference>
<dbReference type="NCBIfam" id="TIGR00544">
    <property type="entry name" value="lgt"/>
    <property type="match status" value="1"/>
</dbReference>
<dbReference type="RefSeq" id="WP_338271986.1">
    <property type="nucleotide sequence ID" value="NZ_AP027266.1"/>
</dbReference>
<comment type="subcellular location">
    <subcellularLocation>
        <location evidence="7">Cell membrane</location>
        <topology evidence="7">Multi-pass membrane protein</topology>
    </subcellularLocation>
</comment>
<dbReference type="Pfam" id="PF01790">
    <property type="entry name" value="LGT"/>
    <property type="match status" value="1"/>
</dbReference>
<feature type="transmembrane region" description="Helical" evidence="7">
    <location>
        <begin position="276"/>
        <end position="297"/>
    </location>
</feature>
<sequence>MPLAIPFPDLSPELFSIAIGEFQFALRWYALAYIVGLVAGWWLIVQAVKRPALWPNDAAPMRPDQVEALLTAVVLGVILGGRIGFVLFYQPGYYLQNPGQILMLWQGGMSFHGGLIGVAVAGYVFCKMNKVPPLQLADAMSMVVAIGLGLGRLANFINAELWGRPTDLPWGVIFPGEAAQACAGPVGIVMTELGEMCARHPSQLYQATLEGLVMGAVLLWLARSRGWLKRPGAVTGMFFALYGIARFAVEFVRQPDAQFVGPDNPVGFALALSPDLGVTMGQILSLPMIAAGLWLVARARRAA</sequence>
<keyword evidence="5 7" id="KW-1133">Transmembrane helix</keyword>
<evidence type="ECO:0000313" key="8">
    <source>
        <dbReference type="EMBL" id="BDW86092.1"/>
    </source>
</evidence>
<accession>A0AA48H968</accession>
<comment type="function">
    <text evidence="7">Catalyzes the transfer of the diacylglyceryl group from phosphatidylglycerol to the sulfhydryl group of the N-terminal cysteine of a prolipoprotein, the first step in the formation of mature lipoproteins.</text>
</comment>
<keyword evidence="6 7" id="KW-0472">Membrane</keyword>
<feature type="binding site" evidence="7">
    <location>
        <position position="152"/>
    </location>
    <ligand>
        <name>a 1,2-diacyl-sn-glycero-3-phospho-(1'-sn-glycerol)</name>
        <dbReference type="ChEBI" id="CHEBI:64716"/>
    </ligand>
</feature>
<keyword evidence="9" id="KW-1185">Reference proteome</keyword>
<dbReference type="KEGG" id="rmai:MACH21_22690"/>
<keyword evidence="3 7" id="KW-0808">Transferase</keyword>
<dbReference type="GO" id="GO:0042158">
    <property type="term" value="P:lipoprotein biosynthetic process"/>
    <property type="evidence" value="ECO:0007669"/>
    <property type="project" value="UniProtKB-UniRule"/>
</dbReference>
<comment type="similarity">
    <text evidence="1 7">Belongs to the Lgt family.</text>
</comment>
<evidence type="ECO:0000256" key="2">
    <source>
        <dbReference type="ARBA" id="ARBA00022475"/>
    </source>
</evidence>
<dbReference type="GO" id="GO:0008961">
    <property type="term" value="F:phosphatidylglycerol-prolipoprotein diacylglyceryl transferase activity"/>
    <property type="evidence" value="ECO:0007669"/>
    <property type="project" value="UniProtKB-UniRule"/>
</dbReference>
<organism evidence="8 9">
    <name type="scientific">Roseicyclus marinus</name>
    <dbReference type="NCBI Taxonomy" id="2161673"/>
    <lineage>
        <taxon>Bacteria</taxon>
        <taxon>Pseudomonadati</taxon>
        <taxon>Pseudomonadota</taxon>
        <taxon>Alphaproteobacteria</taxon>
        <taxon>Rhodobacterales</taxon>
        <taxon>Roseobacteraceae</taxon>
        <taxon>Roseicyclus</taxon>
    </lineage>
</organism>
<dbReference type="EC" id="2.5.1.145" evidence="7"/>